<name>A0A166DD46_9AGAM</name>
<gene>
    <name evidence="3" type="ORF">FIBSPDRAFT_833903</name>
</gene>
<evidence type="ECO:0000259" key="2">
    <source>
        <dbReference type="Pfam" id="PF00248"/>
    </source>
</evidence>
<sequence length="334" mass="37273">MSTRVPVIFGAGSFGNPNTNTPRIHTLAESQEVVDIVLSHGIRAFDTSRFYGLGSSEEFLGKLDLKGSTVDTKIYPIEPGYFAPTNLRAVFQQSLKALGDHKVRVFYLHFPDRSAQQASFEDILREVNEFHKEGLIEEFGLSNFFSWEVAEFVCIARHNGWIQPTVYQGRYNAIERIVETELMPCLKKYGIRFFAYSPLAGGMLVGKNLTPDKFEYSSGSRFDPKASSLAKVFTAHYEPLWPVLRELKLTLDNIGISMPQAAYRWLQHHSALGPRDAMMLGASSVSQVEPNLKDCEAGPLPEHVLKVLDEAWEKAKGSSGHYAAATQRTLAPLA</sequence>
<dbReference type="Pfam" id="PF00248">
    <property type="entry name" value="Aldo_ket_red"/>
    <property type="match status" value="1"/>
</dbReference>
<accession>A0A166DD46</accession>
<protein>
    <submittedName>
        <fullName evidence="3">Aldo/keto reductase</fullName>
    </submittedName>
</protein>
<dbReference type="SUPFAM" id="SSF51430">
    <property type="entry name" value="NAD(P)-linked oxidoreductase"/>
    <property type="match status" value="1"/>
</dbReference>
<dbReference type="Gene3D" id="3.20.20.100">
    <property type="entry name" value="NADP-dependent oxidoreductase domain"/>
    <property type="match status" value="1"/>
</dbReference>
<dbReference type="GO" id="GO:0016491">
    <property type="term" value="F:oxidoreductase activity"/>
    <property type="evidence" value="ECO:0007669"/>
    <property type="project" value="UniProtKB-KW"/>
</dbReference>
<reference evidence="3 4" key="1">
    <citation type="journal article" date="2016" name="Mol. Biol. Evol.">
        <title>Comparative Genomics of Early-Diverging Mushroom-Forming Fungi Provides Insights into the Origins of Lignocellulose Decay Capabilities.</title>
        <authorList>
            <person name="Nagy L.G."/>
            <person name="Riley R."/>
            <person name="Tritt A."/>
            <person name="Adam C."/>
            <person name="Daum C."/>
            <person name="Floudas D."/>
            <person name="Sun H."/>
            <person name="Yadav J.S."/>
            <person name="Pangilinan J."/>
            <person name="Larsson K.H."/>
            <person name="Matsuura K."/>
            <person name="Barry K."/>
            <person name="Labutti K."/>
            <person name="Kuo R."/>
            <person name="Ohm R.A."/>
            <person name="Bhattacharya S.S."/>
            <person name="Shirouzu T."/>
            <person name="Yoshinaga Y."/>
            <person name="Martin F.M."/>
            <person name="Grigoriev I.V."/>
            <person name="Hibbett D.S."/>
        </authorList>
    </citation>
    <scope>NUCLEOTIDE SEQUENCE [LARGE SCALE GENOMIC DNA]</scope>
    <source>
        <strain evidence="3 4">CBS 109695</strain>
    </source>
</reference>
<dbReference type="InterPro" id="IPR023210">
    <property type="entry name" value="NADP_OxRdtase_dom"/>
</dbReference>
<dbReference type="EMBL" id="KV417615">
    <property type="protein sequence ID" value="KZP14581.1"/>
    <property type="molecule type" value="Genomic_DNA"/>
</dbReference>
<dbReference type="InterPro" id="IPR036812">
    <property type="entry name" value="NAD(P)_OxRdtase_dom_sf"/>
</dbReference>
<evidence type="ECO:0000313" key="3">
    <source>
        <dbReference type="EMBL" id="KZP14581.1"/>
    </source>
</evidence>
<dbReference type="Proteomes" id="UP000076532">
    <property type="component" value="Unassembled WGS sequence"/>
</dbReference>
<dbReference type="STRING" id="436010.A0A166DD46"/>
<dbReference type="OrthoDB" id="2310150at2759"/>
<evidence type="ECO:0000313" key="4">
    <source>
        <dbReference type="Proteomes" id="UP000076532"/>
    </source>
</evidence>
<proteinExistence type="predicted"/>
<dbReference type="PANTHER" id="PTHR43364">
    <property type="entry name" value="NADH-SPECIFIC METHYLGLYOXAL REDUCTASE-RELATED"/>
    <property type="match status" value="1"/>
</dbReference>
<organism evidence="3 4">
    <name type="scientific">Athelia psychrophila</name>
    <dbReference type="NCBI Taxonomy" id="1759441"/>
    <lineage>
        <taxon>Eukaryota</taxon>
        <taxon>Fungi</taxon>
        <taxon>Dikarya</taxon>
        <taxon>Basidiomycota</taxon>
        <taxon>Agaricomycotina</taxon>
        <taxon>Agaricomycetes</taxon>
        <taxon>Agaricomycetidae</taxon>
        <taxon>Atheliales</taxon>
        <taxon>Atheliaceae</taxon>
        <taxon>Athelia</taxon>
    </lineage>
</organism>
<feature type="domain" description="NADP-dependent oxidoreductase" evidence="2">
    <location>
        <begin position="7"/>
        <end position="313"/>
    </location>
</feature>
<evidence type="ECO:0000256" key="1">
    <source>
        <dbReference type="ARBA" id="ARBA00023002"/>
    </source>
</evidence>
<dbReference type="InterPro" id="IPR050523">
    <property type="entry name" value="AKR_Detox_Biosynth"/>
</dbReference>
<dbReference type="PANTHER" id="PTHR43364:SF4">
    <property type="entry name" value="NAD(P)-LINKED OXIDOREDUCTASE SUPERFAMILY PROTEIN"/>
    <property type="match status" value="1"/>
</dbReference>
<dbReference type="AlphaFoldDB" id="A0A166DD46"/>
<keyword evidence="4" id="KW-1185">Reference proteome</keyword>
<dbReference type="CDD" id="cd19075">
    <property type="entry name" value="AKR_AKR7A1-5"/>
    <property type="match status" value="1"/>
</dbReference>
<keyword evidence="1" id="KW-0560">Oxidoreductase</keyword>